<reference evidence="3" key="1">
    <citation type="submission" date="2017-06" db="EMBL/GenBank/DDBJ databases">
        <authorList>
            <person name="Varghese N."/>
            <person name="Submissions S."/>
        </authorList>
    </citation>
    <scope>NUCLEOTIDE SEQUENCE [LARGE SCALE GENOMIC DNA]</scope>
    <source>
        <strain evidence="3">JAD2</strain>
    </source>
</reference>
<name>A0A212QVQ3_9CHLR</name>
<feature type="compositionally biased region" description="Pro residues" evidence="1">
    <location>
        <begin position="91"/>
        <end position="102"/>
    </location>
</feature>
<dbReference type="AlphaFoldDB" id="A0A212QVQ3"/>
<evidence type="ECO:0000313" key="3">
    <source>
        <dbReference type="Proteomes" id="UP000197025"/>
    </source>
</evidence>
<proteinExistence type="predicted"/>
<keyword evidence="3" id="KW-1185">Reference proteome</keyword>
<accession>A0A212QVQ3</accession>
<gene>
    <name evidence="2" type="ORF">SAMN02746019_00007050</name>
</gene>
<evidence type="ECO:0000313" key="2">
    <source>
        <dbReference type="EMBL" id="SNB63785.1"/>
    </source>
</evidence>
<evidence type="ECO:0000256" key="1">
    <source>
        <dbReference type="SAM" id="MobiDB-lite"/>
    </source>
</evidence>
<dbReference type="InParanoid" id="A0A212QVQ3"/>
<evidence type="ECO:0008006" key="4">
    <source>
        <dbReference type="Google" id="ProtNLM"/>
    </source>
</evidence>
<organism evidence="2 3">
    <name type="scientific">Thermoflexus hugenholtzii JAD2</name>
    <dbReference type="NCBI Taxonomy" id="877466"/>
    <lineage>
        <taxon>Bacteria</taxon>
        <taxon>Bacillati</taxon>
        <taxon>Chloroflexota</taxon>
        <taxon>Thermoflexia</taxon>
        <taxon>Thermoflexales</taxon>
        <taxon>Thermoflexaceae</taxon>
        <taxon>Thermoflexus</taxon>
    </lineage>
</organism>
<sequence>MSRRRRVLLTTVGGILFIAAFSLLFTLLSTAAVEQGQIVQQLREVRAALERENAAMEEIIARESAIPRLVERARALGFLPGEGASALPLSLPAPRPTPGMRP</sequence>
<dbReference type="RefSeq" id="WP_088570964.1">
    <property type="nucleotide sequence ID" value="NZ_FYEK01000027.1"/>
</dbReference>
<dbReference type="EMBL" id="FYEK01000027">
    <property type="protein sequence ID" value="SNB63785.1"/>
    <property type="molecule type" value="Genomic_DNA"/>
</dbReference>
<protein>
    <recommendedName>
        <fullName evidence="4">Cell division protein FtsL</fullName>
    </recommendedName>
</protein>
<dbReference type="Proteomes" id="UP000197025">
    <property type="component" value="Unassembled WGS sequence"/>
</dbReference>
<feature type="region of interest" description="Disordered" evidence="1">
    <location>
        <begin position="83"/>
        <end position="102"/>
    </location>
</feature>